<evidence type="ECO:0000256" key="1">
    <source>
        <dbReference type="ARBA" id="ARBA00004651"/>
    </source>
</evidence>
<evidence type="ECO:0000256" key="3">
    <source>
        <dbReference type="ARBA" id="ARBA00022475"/>
    </source>
</evidence>
<feature type="transmembrane region" description="Helical" evidence="7">
    <location>
        <begin position="203"/>
        <end position="226"/>
    </location>
</feature>
<feature type="domain" description="ABC transmembrane type-1" evidence="8">
    <location>
        <begin position="68"/>
        <end position="283"/>
    </location>
</feature>
<feature type="transmembrane region" description="Helical" evidence="7">
    <location>
        <begin position="108"/>
        <end position="130"/>
    </location>
</feature>
<dbReference type="SUPFAM" id="SSF161098">
    <property type="entry name" value="MetI-like"/>
    <property type="match status" value="1"/>
</dbReference>
<feature type="transmembrane region" description="Helical" evidence="7">
    <location>
        <begin position="40"/>
        <end position="59"/>
    </location>
</feature>
<dbReference type="OrthoDB" id="42615at2"/>
<evidence type="ECO:0000256" key="6">
    <source>
        <dbReference type="ARBA" id="ARBA00023136"/>
    </source>
</evidence>
<dbReference type="PROSITE" id="PS50928">
    <property type="entry name" value="ABC_TM1"/>
    <property type="match status" value="1"/>
</dbReference>
<keyword evidence="6 7" id="KW-0472">Membrane</keyword>
<evidence type="ECO:0000256" key="5">
    <source>
        <dbReference type="ARBA" id="ARBA00022989"/>
    </source>
</evidence>
<dbReference type="PANTHER" id="PTHR43227">
    <property type="entry name" value="BLL4140 PROTEIN"/>
    <property type="match status" value="1"/>
</dbReference>
<keyword evidence="3" id="KW-1003">Cell membrane</keyword>
<accession>A0A5R9GFS8</accession>
<comment type="subcellular location">
    <subcellularLocation>
        <location evidence="1 7">Cell membrane</location>
        <topology evidence="1 7">Multi-pass membrane protein</topology>
    </subcellularLocation>
</comment>
<dbReference type="PANTHER" id="PTHR43227:SF11">
    <property type="entry name" value="BLL4140 PROTEIN"/>
    <property type="match status" value="1"/>
</dbReference>
<dbReference type="CDD" id="cd06261">
    <property type="entry name" value="TM_PBP2"/>
    <property type="match status" value="1"/>
</dbReference>
<evidence type="ECO:0000313" key="10">
    <source>
        <dbReference type="Proteomes" id="UP000309676"/>
    </source>
</evidence>
<dbReference type="InterPro" id="IPR050809">
    <property type="entry name" value="UgpAE/MalFG_permease"/>
</dbReference>
<dbReference type="RefSeq" id="WP_138194368.1">
    <property type="nucleotide sequence ID" value="NZ_VCIW01000006.1"/>
</dbReference>
<dbReference type="GO" id="GO:0055085">
    <property type="term" value="P:transmembrane transport"/>
    <property type="evidence" value="ECO:0007669"/>
    <property type="project" value="InterPro"/>
</dbReference>
<evidence type="ECO:0000256" key="2">
    <source>
        <dbReference type="ARBA" id="ARBA00022448"/>
    </source>
</evidence>
<evidence type="ECO:0000313" key="9">
    <source>
        <dbReference type="EMBL" id="TLS52124.1"/>
    </source>
</evidence>
<keyword evidence="4 7" id="KW-0812">Transmembrane</keyword>
<dbReference type="GO" id="GO:0005886">
    <property type="term" value="C:plasma membrane"/>
    <property type="evidence" value="ECO:0007669"/>
    <property type="project" value="UniProtKB-SubCell"/>
</dbReference>
<keyword evidence="10" id="KW-1185">Reference proteome</keyword>
<keyword evidence="2 7" id="KW-0813">Transport</keyword>
<evidence type="ECO:0000259" key="8">
    <source>
        <dbReference type="PROSITE" id="PS50928"/>
    </source>
</evidence>
<dbReference type="Gene3D" id="1.10.3720.10">
    <property type="entry name" value="MetI-like"/>
    <property type="match status" value="1"/>
</dbReference>
<dbReference type="InterPro" id="IPR000515">
    <property type="entry name" value="MetI-like"/>
</dbReference>
<dbReference type="AlphaFoldDB" id="A0A5R9GFS8"/>
<reference evidence="9 10" key="1">
    <citation type="submission" date="2019-05" db="EMBL/GenBank/DDBJ databases">
        <authorList>
            <person name="Narsing Rao M.P."/>
            <person name="Li W.J."/>
        </authorList>
    </citation>
    <scope>NUCLEOTIDE SEQUENCE [LARGE SCALE GENOMIC DNA]</scope>
    <source>
        <strain evidence="9 10">SYSU_K30003</strain>
    </source>
</reference>
<feature type="transmembrane region" description="Helical" evidence="7">
    <location>
        <begin position="12"/>
        <end position="33"/>
    </location>
</feature>
<organism evidence="9 10">
    <name type="scientific">Paenibacillus antri</name>
    <dbReference type="NCBI Taxonomy" id="2582848"/>
    <lineage>
        <taxon>Bacteria</taxon>
        <taxon>Bacillati</taxon>
        <taxon>Bacillota</taxon>
        <taxon>Bacilli</taxon>
        <taxon>Bacillales</taxon>
        <taxon>Paenibacillaceae</taxon>
        <taxon>Paenibacillus</taxon>
    </lineage>
</organism>
<dbReference type="EMBL" id="VCIW01000006">
    <property type="protein sequence ID" value="TLS52124.1"/>
    <property type="molecule type" value="Genomic_DNA"/>
</dbReference>
<comment type="caution">
    <text evidence="9">The sequence shown here is derived from an EMBL/GenBank/DDBJ whole genome shotgun (WGS) entry which is preliminary data.</text>
</comment>
<keyword evidence="5 7" id="KW-1133">Transmembrane helix</keyword>
<dbReference type="InterPro" id="IPR035906">
    <property type="entry name" value="MetI-like_sf"/>
</dbReference>
<dbReference type="Proteomes" id="UP000309676">
    <property type="component" value="Unassembled WGS sequence"/>
</dbReference>
<feature type="transmembrane region" description="Helical" evidence="7">
    <location>
        <begin position="262"/>
        <end position="283"/>
    </location>
</feature>
<gene>
    <name evidence="9" type="ORF">FE782_12245</name>
</gene>
<proteinExistence type="inferred from homology"/>
<name>A0A5R9GFS8_9BACL</name>
<comment type="similarity">
    <text evidence="7">Belongs to the binding-protein-dependent transport system permease family.</text>
</comment>
<evidence type="ECO:0000256" key="7">
    <source>
        <dbReference type="RuleBase" id="RU363032"/>
    </source>
</evidence>
<feature type="transmembrane region" description="Helical" evidence="7">
    <location>
        <begin position="79"/>
        <end position="96"/>
    </location>
</feature>
<sequence length="296" mass="33405">MKTLRNLDLYVMLTPGILFFLIFSYFPMVWIFIAFQDFKIGQGLAGSAFVGFKHFAALFQDEYFYVILRNTVLISSLKLLFGFPVPIVLALAMNEIRQRFVLRTIQSVIYLPHFLSWAVVATLMISIFSFDNGILNDFLKMLGFEPIAFLSDASSFRTMLVLSDIWKGAGWGTILYLAALTGIDQHLYEAARIDGASKLRQMWHISLPGIQTTMTLLLILSMGSLVTGDFEQILLMYSPAVYNVADVIQTYVYRIGLGQLRLSYTTAVGLFQSVVSFLLVYLANRTARKLGGDSIW</sequence>
<dbReference type="Pfam" id="PF00528">
    <property type="entry name" value="BPD_transp_1"/>
    <property type="match status" value="1"/>
</dbReference>
<protein>
    <submittedName>
        <fullName evidence="9">Sugar ABC transporter permease</fullName>
    </submittedName>
</protein>
<evidence type="ECO:0000256" key="4">
    <source>
        <dbReference type="ARBA" id="ARBA00022692"/>
    </source>
</evidence>